<evidence type="ECO:0000313" key="1">
    <source>
        <dbReference type="EMBL" id="KAI8535070.1"/>
    </source>
</evidence>
<dbReference type="EMBL" id="CM046397">
    <property type="protein sequence ID" value="KAI8535070.1"/>
    <property type="molecule type" value="Genomic_DNA"/>
</dbReference>
<reference evidence="1" key="1">
    <citation type="submission" date="2022-02" db="EMBL/GenBank/DDBJ databases">
        <title>Plant Genome Project.</title>
        <authorList>
            <person name="Zhang R.-G."/>
        </authorList>
    </citation>
    <scope>NUCLEOTIDE SEQUENCE</scope>
    <source>
        <strain evidence="1">AT1</strain>
    </source>
</reference>
<evidence type="ECO:0000313" key="2">
    <source>
        <dbReference type="Proteomes" id="UP001062846"/>
    </source>
</evidence>
<accession>A0ACC0M2C7</accession>
<keyword evidence="2" id="KW-1185">Reference proteome</keyword>
<proteinExistence type="predicted"/>
<sequence>MKAHADFEEYRRASQKAEVKWCIEGSYVEETKEGVVKINVGESKGRSQMAGESKGIGEAFAIRKGLNLALNVVYFESPPIDVAVGIHDCRAINANGTVKHLLSLEIRMNPKNNSEQENKSLWILQVSDFSVLDAQTKGRTCSHSHETLISA</sequence>
<name>A0ACC0M2C7_RHOML</name>
<organism evidence="1 2">
    <name type="scientific">Rhododendron molle</name>
    <name type="common">Chinese azalea</name>
    <name type="synonym">Azalea mollis</name>
    <dbReference type="NCBI Taxonomy" id="49168"/>
    <lineage>
        <taxon>Eukaryota</taxon>
        <taxon>Viridiplantae</taxon>
        <taxon>Streptophyta</taxon>
        <taxon>Embryophyta</taxon>
        <taxon>Tracheophyta</taxon>
        <taxon>Spermatophyta</taxon>
        <taxon>Magnoliopsida</taxon>
        <taxon>eudicotyledons</taxon>
        <taxon>Gunneridae</taxon>
        <taxon>Pentapetalae</taxon>
        <taxon>asterids</taxon>
        <taxon>Ericales</taxon>
        <taxon>Ericaceae</taxon>
        <taxon>Ericoideae</taxon>
        <taxon>Rhodoreae</taxon>
        <taxon>Rhododendron</taxon>
    </lineage>
</organism>
<gene>
    <name evidence="1" type="ORF">RHMOL_Rhmol10G0146400</name>
</gene>
<dbReference type="Proteomes" id="UP001062846">
    <property type="component" value="Chromosome 10"/>
</dbReference>
<comment type="caution">
    <text evidence="1">The sequence shown here is derived from an EMBL/GenBank/DDBJ whole genome shotgun (WGS) entry which is preliminary data.</text>
</comment>
<protein>
    <submittedName>
        <fullName evidence="1">Uncharacterized protein</fullName>
    </submittedName>
</protein>